<reference evidence="4 5" key="1">
    <citation type="journal article" date="2018" name="Nat. Biotechnol.">
        <title>A standardized bacterial taxonomy based on genome phylogeny substantially revises the tree of life.</title>
        <authorList>
            <person name="Parks D.H."/>
            <person name="Chuvochina M."/>
            <person name="Waite D.W."/>
            <person name="Rinke C."/>
            <person name="Skarshewski A."/>
            <person name="Chaumeil P.A."/>
            <person name="Hugenholtz P."/>
        </authorList>
    </citation>
    <scope>NUCLEOTIDE SEQUENCE [LARGE SCALE GENOMIC DNA]</scope>
    <source>
        <strain evidence="4">UBA11728</strain>
    </source>
</reference>
<dbReference type="InterPro" id="IPR004843">
    <property type="entry name" value="Calcineurin-like_PHP"/>
</dbReference>
<dbReference type="GO" id="GO:0046872">
    <property type="term" value="F:metal ion binding"/>
    <property type="evidence" value="ECO:0007669"/>
    <property type="project" value="UniProtKB-KW"/>
</dbReference>
<evidence type="ECO:0000256" key="1">
    <source>
        <dbReference type="ARBA" id="ARBA00022723"/>
    </source>
</evidence>
<dbReference type="PANTHER" id="PTHR31302">
    <property type="entry name" value="TRANSMEMBRANE PROTEIN WITH METALLOPHOSPHOESTERASE DOMAIN-RELATED"/>
    <property type="match status" value="1"/>
</dbReference>
<keyword evidence="1" id="KW-0479">Metal-binding</keyword>
<dbReference type="Gene3D" id="3.60.21.10">
    <property type="match status" value="1"/>
</dbReference>
<gene>
    <name evidence="4" type="ORF">DHW61_14195</name>
</gene>
<comment type="caution">
    <text evidence="4">The sequence shown here is derived from an EMBL/GenBank/DDBJ whole genome shotgun (WGS) entry which is preliminary data.</text>
</comment>
<proteinExistence type="predicted"/>
<evidence type="ECO:0000313" key="4">
    <source>
        <dbReference type="EMBL" id="HCL03536.1"/>
    </source>
</evidence>
<sequence>MQYIIAAVVIAALLVVYLWIENKNLVVTNYLLEQKKVPSNFHDMRFACITDLHYNQYGKGNARLLKAINDCKPDAILIAGDLVVTAKPKKVEVAYHFLSELTKRYPVYYAPGNHELKWGQAIGCSKEFYQSFLENLKKLGVCYLNNESITLKKGSDTLIIRGLSLPRRFFAKGKRKVEINAKDIESLVGKTQGDAYEILLAHIPDYFEAYVSYGADFILSGHVHGGIMKLPYLGGVISPRYELFPKYDSGIFKKGRTVMFLSRGLGTHTIPVRVFNRPELICVEIRKC</sequence>
<accession>A0A3D2X975</accession>
<name>A0A3D2X975_9FIRM</name>
<evidence type="ECO:0000259" key="3">
    <source>
        <dbReference type="Pfam" id="PF00149"/>
    </source>
</evidence>
<dbReference type="GO" id="GO:0016020">
    <property type="term" value="C:membrane"/>
    <property type="evidence" value="ECO:0007669"/>
    <property type="project" value="GOC"/>
</dbReference>
<dbReference type="Pfam" id="PF00149">
    <property type="entry name" value="Metallophos"/>
    <property type="match status" value="1"/>
</dbReference>
<dbReference type="SUPFAM" id="SSF56300">
    <property type="entry name" value="Metallo-dependent phosphatases"/>
    <property type="match status" value="1"/>
</dbReference>
<dbReference type="AlphaFoldDB" id="A0A3D2X975"/>
<protein>
    <recommendedName>
        <fullName evidence="3">Calcineurin-like phosphoesterase domain-containing protein</fullName>
    </recommendedName>
</protein>
<dbReference type="InterPro" id="IPR029052">
    <property type="entry name" value="Metallo-depent_PP-like"/>
</dbReference>
<evidence type="ECO:0000313" key="5">
    <source>
        <dbReference type="Proteomes" id="UP000262969"/>
    </source>
</evidence>
<keyword evidence="2" id="KW-0378">Hydrolase</keyword>
<dbReference type="GO" id="GO:0008758">
    <property type="term" value="F:UDP-2,3-diacylglucosamine hydrolase activity"/>
    <property type="evidence" value="ECO:0007669"/>
    <property type="project" value="TreeGrafter"/>
</dbReference>
<evidence type="ECO:0000256" key="2">
    <source>
        <dbReference type="ARBA" id="ARBA00022801"/>
    </source>
</evidence>
<dbReference type="EMBL" id="DPVV01000473">
    <property type="protein sequence ID" value="HCL03536.1"/>
    <property type="molecule type" value="Genomic_DNA"/>
</dbReference>
<organism evidence="4 5">
    <name type="scientific">Lachnoclostridium phytofermentans</name>
    <dbReference type="NCBI Taxonomy" id="66219"/>
    <lineage>
        <taxon>Bacteria</taxon>
        <taxon>Bacillati</taxon>
        <taxon>Bacillota</taxon>
        <taxon>Clostridia</taxon>
        <taxon>Lachnospirales</taxon>
        <taxon>Lachnospiraceae</taxon>
    </lineage>
</organism>
<dbReference type="PANTHER" id="PTHR31302:SF31">
    <property type="entry name" value="PHOSPHODIESTERASE YAEI"/>
    <property type="match status" value="1"/>
</dbReference>
<feature type="domain" description="Calcineurin-like phosphoesterase" evidence="3">
    <location>
        <begin position="44"/>
        <end position="225"/>
    </location>
</feature>
<dbReference type="InterPro" id="IPR051158">
    <property type="entry name" value="Metallophosphoesterase_sf"/>
</dbReference>
<dbReference type="GO" id="GO:0009245">
    <property type="term" value="P:lipid A biosynthetic process"/>
    <property type="evidence" value="ECO:0007669"/>
    <property type="project" value="TreeGrafter"/>
</dbReference>
<dbReference type="Proteomes" id="UP000262969">
    <property type="component" value="Unassembled WGS sequence"/>
</dbReference>